<dbReference type="GO" id="GO:0005769">
    <property type="term" value="C:early endosome"/>
    <property type="evidence" value="ECO:0007669"/>
    <property type="project" value="TreeGrafter"/>
</dbReference>
<comment type="caution">
    <text evidence="4">The sequence shown here is derived from an EMBL/GenBank/DDBJ whole genome shotgun (WGS) entry which is preliminary data.</text>
</comment>
<dbReference type="PROSITE" id="PS00206">
    <property type="entry name" value="TRANSFERRIN_LIKE_2"/>
    <property type="match status" value="1"/>
</dbReference>
<dbReference type="PANTHER" id="PTHR11485:SF29">
    <property type="entry name" value="TRANSFERRIN 2"/>
    <property type="match status" value="1"/>
</dbReference>
<proteinExistence type="predicted"/>
<dbReference type="PANTHER" id="PTHR11485">
    <property type="entry name" value="TRANSFERRIN"/>
    <property type="match status" value="1"/>
</dbReference>
<feature type="compositionally biased region" description="Low complexity" evidence="2">
    <location>
        <begin position="77"/>
        <end position="89"/>
    </location>
</feature>
<dbReference type="InterPro" id="IPR018195">
    <property type="entry name" value="Transferrin_Fe_BS"/>
</dbReference>
<protein>
    <recommendedName>
        <fullName evidence="3">Transferrin-like domain-containing protein</fullName>
    </recommendedName>
</protein>
<dbReference type="InterPro" id="IPR001156">
    <property type="entry name" value="Transferrin-like_dom"/>
</dbReference>
<evidence type="ECO:0000313" key="5">
    <source>
        <dbReference type="Proteomes" id="UP000265515"/>
    </source>
</evidence>
<dbReference type="AlphaFoldDB" id="A0A388L9F8"/>
<accession>A0A388L9F8</accession>
<dbReference type="SUPFAM" id="SSF53850">
    <property type="entry name" value="Periplasmic binding protein-like II"/>
    <property type="match status" value="1"/>
</dbReference>
<dbReference type="GO" id="GO:0005615">
    <property type="term" value="C:extracellular space"/>
    <property type="evidence" value="ECO:0007669"/>
    <property type="project" value="TreeGrafter"/>
</dbReference>
<feature type="region of interest" description="Disordered" evidence="2">
    <location>
        <begin position="1"/>
        <end position="90"/>
    </location>
</feature>
<sequence length="490" mass="52808">MNASSPGSAFPFPSSSPSPNPNPSASGPAGGTGAATNTNATDPQSVGGGGGATLPPVPDNSVPQANPSFPSGVGNDSTPLSPQSTSSLPAGNSVRWCVTNAKEVELCKTLITYLQPVTPSYTWSCVQKVSYNACIDAIDALVPEADMVSLDPGWMYYAFFERRMMLIAIEDRPYGYLPHAVAVVNAQLCDKQARDKKRPNLQISDLRSLRACLPGYRLAAGWNFPAKYLLDNKLVTPKNTNPTLANDIEMFQSFFSKACMPSQEASVSICSSCTDQCTIPEGQKSIYEGYVGAFRCLMEGKGDVAFLRNGVVQDYSQTGVMALAWEQEFNSTWANLRMASEFRLLCPDGGCRSIADGPVGCSFGPARVPGIMVRNNLPSDMKQGIQNALSTASTNNDDFKLAVQQGKNVEELIFSSAMSRIELWNNLTRPYLDSTLESVDLISSWTALENLSNITMSSARRLLSKEGSLPFRLMQLVVAVVVSSVMLVLF</sequence>
<dbReference type="Gramene" id="GBG78945">
    <property type="protein sequence ID" value="GBG78945"/>
    <property type="gene ID" value="CBR_g28660"/>
</dbReference>
<reference evidence="4 5" key="1">
    <citation type="journal article" date="2018" name="Cell">
        <title>The Chara Genome: Secondary Complexity and Implications for Plant Terrestrialization.</title>
        <authorList>
            <person name="Nishiyama T."/>
            <person name="Sakayama H."/>
            <person name="Vries J.D."/>
            <person name="Buschmann H."/>
            <person name="Saint-Marcoux D."/>
            <person name="Ullrich K.K."/>
            <person name="Haas F.B."/>
            <person name="Vanderstraeten L."/>
            <person name="Becker D."/>
            <person name="Lang D."/>
            <person name="Vosolsobe S."/>
            <person name="Rombauts S."/>
            <person name="Wilhelmsson P.K.I."/>
            <person name="Janitza P."/>
            <person name="Kern R."/>
            <person name="Heyl A."/>
            <person name="Rumpler F."/>
            <person name="Villalobos L.I.A.C."/>
            <person name="Clay J.M."/>
            <person name="Skokan R."/>
            <person name="Toyoda A."/>
            <person name="Suzuki Y."/>
            <person name="Kagoshima H."/>
            <person name="Schijlen E."/>
            <person name="Tajeshwar N."/>
            <person name="Catarino B."/>
            <person name="Hetherington A.J."/>
            <person name="Saltykova A."/>
            <person name="Bonnot C."/>
            <person name="Breuninger H."/>
            <person name="Symeonidi A."/>
            <person name="Radhakrishnan G.V."/>
            <person name="Van Nieuwerburgh F."/>
            <person name="Deforce D."/>
            <person name="Chang C."/>
            <person name="Karol K.G."/>
            <person name="Hedrich R."/>
            <person name="Ulvskov P."/>
            <person name="Glockner G."/>
            <person name="Delwiche C.F."/>
            <person name="Petrasek J."/>
            <person name="Van de Peer Y."/>
            <person name="Friml J."/>
            <person name="Beilby M."/>
            <person name="Dolan L."/>
            <person name="Kohara Y."/>
            <person name="Sugano S."/>
            <person name="Fujiyama A."/>
            <person name="Delaux P.-M."/>
            <person name="Quint M."/>
            <person name="TheiBen G."/>
            <person name="Hagemann M."/>
            <person name="Harholt J."/>
            <person name="Dunand C."/>
            <person name="Zachgo S."/>
            <person name="Langdale J."/>
            <person name="Maumus F."/>
            <person name="Straeten D.V.D."/>
            <person name="Gould S.B."/>
            <person name="Rensing S.A."/>
        </authorList>
    </citation>
    <scope>NUCLEOTIDE SEQUENCE [LARGE SCALE GENOMIC DNA]</scope>
    <source>
        <strain evidence="4 5">S276</strain>
    </source>
</reference>
<dbReference type="OMA" id="ACIGDDN"/>
<dbReference type="PRINTS" id="PR00422">
    <property type="entry name" value="TRANSFERRIN"/>
</dbReference>
<dbReference type="GO" id="GO:0055037">
    <property type="term" value="C:recycling endosome"/>
    <property type="evidence" value="ECO:0007669"/>
    <property type="project" value="TreeGrafter"/>
</dbReference>
<dbReference type="PROSITE" id="PS51408">
    <property type="entry name" value="TRANSFERRIN_LIKE_4"/>
    <property type="match status" value="1"/>
</dbReference>
<dbReference type="GO" id="GO:0005886">
    <property type="term" value="C:plasma membrane"/>
    <property type="evidence" value="ECO:0007669"/>
    <property type="project" value="TreeGrafter"/>
</dbReference>
<dbReference type="Pfam" id="PF00405">
    <property type="entry name" value="Transferrin"/>
    <property type="match status" value="1"/>
</dbReference>
<dbReference type="Proteomes" id="UP000265515">
    <property type="component" value="Unassembled WGS sequence"/>
</dbReference>
<evidence type="ECO:0000313" key="4">
    <source>
        <dbReference type="EMBL" id="GBG78945.1"/>
    </source>
</evidence>
<organism evidence="4 5">
    <name type="scientific">Chara braunii</name>
    <name type="common">Braun's stonewort</name>
    <dbReference type="NCBI Taxonomy" id="69332"/>
    <lineage>
        <taxon>Eukaryota</taxon>
        <taxon>Viridiplantae</taxon>
        <taxon>Streptophyta</taxon>
        <taxon>Charophyceae</taxon>
        <taxon>Charales</taxon>
        <taxon>Characeae</taxon>
        <taxon>Chara</taxon>
    </lineage>
</organism>
<dbReference type="SMART" id="SM00094">
    <property type="entry name" value="TR_FER"/>
    <property type="match status" value="1"/>
</dbReference>
<evidence type="ECO:0000256" key="1">
    <source>
        <dbReference type="ARBA" id="ARBA00022737"/>
    </source>
</evidence>
<gene>
    <name evidence="4" type="ORF">CBR_g28660</name>
</gene>
<evidence type="ECO:0000256" key="2">
    <source>
        <dbReference type="SAM" id="MobiDB-lite"/>
    </source>
</evidence>
<dbReference type="CDD" id="cd13529">
    <property type="entry name" value="PBP2_transferrin"/>
    <property type="match status" value="1"/>
</dbReference>
<dbReference type="Gene3D" id="3.40.190.10">
    <property type="entry name" value="Periplasmic binding protein-like II"/>
    <property type="match status" value="2"/>
</dbReference>
<evidence type="ECO:0000259" key="3">
    <source>
        <dbReference type="PROSITE" id="PS51408"/>
    </source>
</evidence>
<dbReference type="GO" id="GO:0006826">
    <property type="term" value="P:iron ion transport"/>
    <property type="evidence" value="ECO:0007669"/>
    <property type="project" value="TreeGrafter"/>
</dbReference>
<dbReference type="STRING" id="69332.A0A388L9F8"/>
<name>A0A388L9F8_CHABU</name>
<keyword evidence="1" id="KW-0677">Repeat</keyword>
<dbReference type="OrthoDB" id="9981115at2759"/>
<dbReference type="EMBL" id="BFEA01000307">
    <property type="protein sequence ID" value="GBG78945.1"/>
    <property type="molecule type" value="Genomic_DNA"/>
</dbReference>
<feature type="compositionally biased region" description="Low complexity" evidence="2">
    <location>
        <begin position="1"/>
        <end position="13"/>
    </location>
</feature>
<keyword evidence="5" id="KW-1185">Reference proteome</keyword>
<feature type="domain" description="Transferrin-like" evidence="3">
    <location>
        <begin position="94"/>
        <end position="445"/>
    </location>
</feature>